<dbReference type="PANTHER" id="PTHR13318">
    <property type="entry name" value="PARTNER OF PAIRED, ISOFORM B-RELATED"/>
    <property type="match status" value="1"/>
</dbReference>
<dbReference type="EMBL" id="PKPP01009188">
    <property type="protein sequence ID" value="PWA48846.1"/>
    <property type="molecule type" value="Genomic_DNA"/>
</dbReference>
<accession>A0A2U1LIM6</accession>
<dbReference type="SUPFAM" id="SSF52047">
    <property type="entry name" value="RNI-like"/>
    <property type="match status" value="1"/>
</dbReference>
<name>A0A2U1LIM6_ARTAN</name>
<dbReference type="GO" id="GO:0019005">
    <property type="term" value="C:SCF ubiquitin ligase complex"/>
    <property type="evidence" value="ECO:0007669"/>
    <property type="project" value="TreeGrafter"/>
</dbReference>
<dbReference type="OrthoDB" id="1870722at2759"/>
<protein>
    <submittedName>
        <fullName evidence="2">Leucine-rich repeat, cysteine-containing subtype</fullName>
    </submittedName>
</protein>
<evidence type="ECO:0000313" key="3">
    <source>
        <dbReference type="Proteomes" id="UP000245207"/>
    </source>
</evidence>
<dbReference type="Gene3D" id="3.80.10.10">
    <property type="entry name" value="Ribonuclease Inhibitor"/>
    <property type="match status" value="2"/>
</dbReference>
<comment type="caution">
    <text evidence="2">The sequence shown here is derived from an EMBL/GenBank/DDBJ whole genome shotgun (WGS) entry which is preliminary data.</text>
</comment>
<organism evidence="2 3">
    <name type="scientific">Artemisia annua</name>
    <name type="common">Sweet wormwood</name>
    <dbReference type="NCBI Taxonomy" id="35608"/>
    <lineage>
        <taxon>Eukaryota</taxon>
        <taxon>Viridiplantae</taxon>
        <taxon>Streptophyta</taxon>
        <taxon>Embryophyta</taxon>
        <taxon>Tracheophyta</taxon>
        <taxon>Spermatophyta</taxon>
        <taxon>Magnoliopsida</taxon>
        <taxon>eudicotyledons</taxon>
        <taxon>Gunneridae</taxon>
        <taxon>Pentapetalae</taxon>
        <taxon>asterids</taxon>
        <taxon>campanulids</taxon>
        <taxon>Asterales</taxon>
        <taxon>Asteraceae</taxon>
        <taxon>Asteroideae</taxon>
        <taxon>Anthemideae</taxon>
        <taxon>Artemisiinae</taxon>
        <taxon>Artemisia</taxon>
    </lineage>
</organism>
<dbReference type="Proteomes" id="UP000245207">
    <property type="component" value="Unassembled WGS sequence"/>
</dbReference>
<sequence length="364" mass="41081">MERIGEDELTAIFSKVLDRNDKQSFSKVSKQFLKVVCFRIRRLHSEFLDMLYVILPESPNIIQFRCTKQLSNAHMKLLTKCCPNIQRLDLSSRQDSNAHTQPTGFDFDDDGLCAVANACSHLRYVKLSRRLHVGDVGIVSLVRSCKKLEDLDLERCVGVTDESLKAIGEAGCVSFLNLRGCSLITDLGLEYLTYGRLKKCLRSVALAECNRISDNGISHFKQMVGLDYLDLSKCGTNVTISGILAVSQIPNISRLNLSWLINVTNTSLSDIASTCRKLEVISFSGCEAITGEGLRAFAQHPSLKYLDMYFCYNFSWEDVVSVASTCIRLVRLGLSKRMKELAPNEVMDYVDFGHRRCWIDWKED</sequence>
<dbReference type="Pfam" id="PF25372">
    <property type="entry name" value="DUF7885"/>
    <property type="match status" value="1"/>
</dbReference>
<gene>
    <name evidence="2" type="ORF">CTI12_AA487240</name>
</gene>
<reference evidence="2 3" key="1">
    <citation type="journal article" date="2018" name="Mol. Plant">
        <title>The genome of Artemisia annua provides insight into the evolution of Asteraceae family and artemisinin biosynthesis.</title>
        <authorList>
            <person name="Shen Q."/>
            <person name="Zhang L."/>
            <person name="Liao Z."/>
            <person name="Wang S."/>
            <person name="Yan T."/>
            <person name="Shi P."/>
            <person name="Liu M."/>
            <person name="Fu X."/>
            <person name="Pan Q."/>
            <person name="Wang Y."/>
            <person name="Lv Z."/>
            <person name="Lu X."/>
            <person name="Zhang F."/>
            <person name="Jiang W."/>
            <person name="Ma Y."/>
            <person name="Chen M."/>
            <person name="Hao X."/>
            <person name="Li L."/>
            <person name="Tang Y."/>
            <person name="Lv G."/>
            <person name="Zhou Y."/>
            <person name="Sun X."/>
            <person name="Brodelius P.E."/>
            <person name="Rose J.K.C."/>
            <person name="Tang K."/>
        </authorList>
    </citation>
    <scope>NUCLEOTIDE SEQUENCE [LARGE SCALE GENOMIC DNA]</scope>
    <source>
        <strain evidence="3">cv. Huhao1</strain>
        <tissue evidence="2">Leaf</tissue>
    </source>
</reference>
<dbReference type="AlphaFoldDB" id="A0A2U1LIM6"/>
<dbReference type="STRING" id="35608.A0A2U1LIM6"/>
<dbReference type="InterPro" id="IPR001611">
    <property type="entry name" value="Leu-rich_rpt"/>
</dbReference>
<feature type="domain" description="F-box/LRR-repeat protein 15-like leucin rich repeat" evidence="1">
    <location>
        <begin position="144"/>
        <end position="220"/>
    </location>
</feature>
<proteinExistence type="predicted"/>
<dbReference type="SMART" id="SM00367">
    <property type="entry name" value="LRR_CC"/>
    <property type="match status" value="7"/>
</dbReference>
<dbReference type="GO" id="GO:0031146">
    <property type="term" value="P:SCF-dependent proteasomal ubiquitin-dependent protein catabolic process"/>
    <property type="evidence" value="ECO:0007669"/>
    <property type="project" value="TreeGrafter"/>
</dbReference>
<dbReference type="InterPro" id="IPR006553">
    <property type="entry name" value="Leu-rich_rpt_Cys-con_subtyp"/>
</dbReference>
<dbReference type="Pfam" id="PF13516">
    <property type="entry name" value="LRR_6"/>
    <property type="match status" value="1"/>
</dbReference>
<evidence type="ECO:0000259" key="1">
    <source>
        <dbReference type="Pfam" id="PF25372"/>
    </source>
</evidence>
<keyword evidence="3" id="KW-1185">Reference proteome</keyword>
<evidence type="ECO:0000313" key="2">
    <source>
        <dbReference type="EMBL" id="PWA48846.1"/>
    </source>
</evidence>
<dbReference type="InterPro" id="IPR032675">
    <property type="entry name" value="LRR_dom_sf"/>
</dbReference>
<dbReference type="InterPro" id="IPR057207">
    <property type="entry name" value="FBXL15_LRR"/>
</dbReference>